<dbReference type="EMBL" id="HBUE01027841">
    <property type="protein sequence ID" value="CAG6455148.1"/>
    <property type="molecule type" value="Transcribed_RNA"/>
</dbReference>
<organism evidence="1">
    <name type="scientific">Culex pipiens</name>
    <name type="common">House mosquito</name>
    <dbReference type="NCBI Taxonomy" id="7175"/>
    <lineage>
        <taxon>Eukaryota</taxon>
        <taxon>Metazoa</taxon>
        <taxon>Ecdysozoa</taxon>
        <taxon>Arthropoda</taxon>
        <taxon>Hexapoda</taxon>
        <taxon>Insecta</taxon>
        <taxon>Pterygota</taxon>
        <taxon>Neoptera</taxon>
        <taxon>Endopterygota</taxon>
        <taxon>Diptera</taxon>
        <taxon>Nematocera</taxon>
        <taxon>Culicoidea</taxon>
        <taxon>Culicidae</taxon>
        <taxon>Culicinae</taxon>
        <taxon>Culicini</taxon>
        <taxon>Culex</taxon>
        <taxon>Culex</taxon>
    </lineage>
</organism>
<accession>A0A8D8AGY8</accession>
<evidence type="ECO:0000313" key="1">
    <source>
        <dbReference type="EMBL" id="CAG6455148.1"/>
    </source>
</evidence>
<reference evidence="1" key="1">
    <citation type="submission" date="2021-05" db="EMBL/GenBank/DDBJ databases">
        <authorList>
            <person name="Alioto T."/>
            <person name="Alioto T."/>
            <person name="Gomez Garrido J."/>
        </authorList>
    </citation>
    <scope>NUCLEOTIDE SEQUENCE</scope>
</reference>
<sequence>MKRAEFCKLLFFFDEKLFYFYFEYAIRSDVSLTPNFHLIPISGRVGRWNDYCKSILLRIIIANQYNFFVERTVKGFSNIRDLENILEFSKLLILNFTYISKEAHDIS</sequence>
<protein>
    <submittedName>
        <fullName evidence="1">(northern house mosquito) hypothetical protein</fullName>
    </submittedName>
</protein>
<name>A0A8D8AGY8_CULPI</name>
<dbReference type="AlphaFoldDB" id="A0A8D8AGY8"/>
<proteinExistence type="predicted"/>